<dbReference type="PRINTS" id="PR00420">
    <property type="entry name" value="RNGMNOXGNASE"/>
</dbReference>
<organism evidence="5 6">
    <name type="scientific">Seohaeicola zhoushanensis</name>
    <dbReference type="NCBI Taxonomy" id="1569283"/>
    <lineage>
        <taxon>Bacteria</taxon>
        <taxon>Pseudomonadati</taxon>
        <taxon>Pseudomonadota</taxon>
        <taxon>Alphaproteobacteria</taxon>
        <taxon>Rhodobacterales</taxon>
        <taxon>Roseobacteraceae</taxon>
        <taxon>Seohaeicola</taxon>
    </lineage>
</organism>
<dbReference type="AlphaFoldDB" id="A0A8J3M9J3"/>
<dbReference type="SUPFAM" id="SSF51905">
    <property type="entry name" value="FAD/NAD(P)-binding domain"/>
    <property type="match status" value="1"/>
</dbReference>
<sequence length="540" mass="59406">MAYDYTPFPYVSPPGLTAPEARHRVVIVGAGPIGLAMAIDLAQRGVASVVLDDNNVVSVGSRAICWAKRTLEIFDRLGVGERMLAKGVTWKIGRQFHGAEEVYSFDLLPEEGHKYPAFINLQQYYAEEYLVDRARDFPELIDLRFKNKVVAHEDRGNHVALTVETPEGTYSLQTEYLLACDGAGSATRERMGLDFTGQTFQEQFLIADIEMDESPFGPDPVPERWFWFDPPFHAGKSALLHAQPDNIYRIDLQLDVDADGKAEAAPEKVIPRIKAIVGDKPFRLDWVSVYKFRCIKLDRFVHNRVIFVGDSAHVVSPFGARGGNGGIQDIDNLGWKLVAVLAGEADERLIETYHDERSHGSAENILNSSRATNFMTPKTPIEALFRAEVLRLAHDQPFARKLLNSGRLSVPCSLEGFPLQTPGTGAVPSGRAVVDAPINGPEGDGWLLEQVQTGGFTLVGFGDVQLPEVDGIARVGINQRSADYPCFTALKGLAIRRYGEGRAYLFRPDGHVCASFTAPEADAILAARARAMGAELEPSR</sequence>
<dbReference type="Pfam" id="PF01494">
    <property type="entry name" value="FAD_binding_3"/>
    <property type="match status" value="1"/>
</dbReference>
<evidence type="ECO:0000313" key="6">
    <source>
        <dbReference type="Proteomes" id="UP000626220"/>
    </source>
</evidence>
<comment type="caution">
    <text evidence="5">The sequence shown here is derived from an EMBL/GenBank/DDBJ whole genome shotgun (WGS) entry which is preliminary data.</text>
</comment>
<dbReference type="InterPro" id="IPR002938">
    <property type="entry name" value="FAD-bd"/>
</dbReference>
<dbReference type="GO" id="GO:0071949">
    <property type="term" value="F:FAD binding"/>
    <property type="evidence" value="ECO:0007669"/>
    <property type="project" value="InterPro"/>
</dbReference>
<dbReference type="Proteomes" id="UP000626220">
    <property type="component" value="Unassembled WGS sequence"/>
</dbReference>
<protein>
    <submittedName>
        <fullName evidence="5">FAD-dependent oxidoreductase</fullName>
    </submittedName>
</protein>
<proteinExistence type="predicted"/>
<dbReference type="PANTHER" id="PTHR43004:SF19">
    <property type="entry name" value="BINDING MONOOXYGENASE, PUTATIVE (JCVI)-RELATED"/>
    <property type="match status" value="1"/>
</dbReference>
<name>A0A8J3M9J3_9RHOB</name>
<evidence type="ECO:0000259" key="4">
    <source>
        <dbReference type="Pfam" id="PF01494"/>
    </source>
</evidence>
<comment type="cofactor">
    <cofactor evidence="1">
        <name>FAD</name>
        <dbReference type="ChEBI" id="CHEBI:57692"/>
    </cofactor>
</comment>
<feature type="domain" description="FAD-binding" evidence="4">
    <location>
        <begin position="24"/>
        <end position="360"/>
    </location>
</feature>
<gene>
    <name evidence="5" type="ORF">GCM10017056_42350</name>
</gene>
<dbReference type="NCBIfam" id="NF006002">
    <property type="entry name" value="PRK08132.1"/>
    <property type="match status" value="1"/>
</dbReference>
<dbReference type="RefSeq" id="WP_189682122.1">
    <property type="nucleotide sequence ID" value="NZ_BNCJ01000018.1"/>
</dbReference>
<dbReference type="GO" id="GO:0016709">
    <property type="term" value="F:oxidoreductase activity, acting on paired donors, with incorporation or reduction of molecular oxygen, NAD(P)H as one donor, and incorporation of one atom of oxygen"/>
    <property type="evidence" value="ECO:0007669"/>
    <property type="project" value="UniProtKB-ARBA"/>
</dbReference>
<reference evidence="5" key="1">
    <citation type="journal article" date="2014" name="Int. J. Syst. Evol. Microbiol.">
        <title>Complete genome sequence of Corynebacterium casei LMG S-19264T (=DSM 44701T), isolated from a smear-ripened cheese.</title>
        <authorList>
            <consortium name="US DOE Joint Genome Institute (JGI-PGF)"/>
            <person name="Walter F."/>
            <person name="Albersmeier A."/>
            <person name="Kalinowski J."/>
            <person name="Ruckert C."/>
        </authorList>
    </citation>
    <scope>NUCLEOTIDE SEQUENCE</scope>
    <source>
        <strain evidence="5">KCTC 42650</strain>
    </source>
</reference>
<accession>A0A8J3M9J3</accession>
<evidence type="ECO:0000256" key="1">
    <source>
        <dbReference type="ARBA" id="ARBA00001974"/>
    </source>
</evidence>
<keyword evidence="6" id="KW-1185">Reference proteome</keyword>
<dbReference type="EMBL" id="BNCJ01000018">
    <property type="protein sequence ID" value="GHF66655.1"/>
    <property type="molecule type" value="Genomic_DNA"/>
</dbReference>
<dbReference type="InterPro" id="IPR050641">
    <property type="entry name" value="RIFMO-like"/>
</dbReference>
<evidence type="ECO:0000256" key="3">
    <source>
        <dbReference type="ARBA" id="ARBA00022827"/>
    </source>
</evidence>
<dbReference type="Gene3D" id="3.30.70.2450">
    <property type="match status" value="1"/>
</dbReference>
<reference evidence="5" key="2">
    <citation type="submission" date="2020-09" db="EMBL/GenBank/DDBJ databases">
        <authorList>
            <person name="Sun Q."/>
            <person name="Kim S."/>
        </authorList>
    </citation>
    <scope>NUCLEOTIDE SEQUENCE</scope>
    <source>
        <strain evidence="5">KCTC 42650</strain>
    </source>
</reference>
<dbReference type="Gene3D" id="3.50.50.60">
    <property type="entry name" value="FAD/NAD(P)-binding domain"/>
    <property type="match status" value="1"/>
</dbReference>
<keyword evidence="2" id="KW-0285">Flavoprotein</keyword>
<dbReference type="PANTHER" id="PTHR43004">
    <property type="entry name" value="TRK SYSTEM POTASSIUM UPTAKE PROTEIN"/>
    <property type="match status" value="1"/>
</dbReference>
<keyword evidence="3" id="KW-0274">FAD</keyword>
<evidence type="ECO:0000313" key="5">
    <source>
        <dbReference type="EMBL" id="GHF66655.1"/>
    </source>
</evidence>
<dbReference type="InterPro" id="IPR036188">
    <property type="entry name" value="FAD/NAD-bd_sf"/>
</dbReference>
<evidence type="ECO:0000256" key="2">
    <source>
        <dbReference type="ARBA" id="ARBA00022630"/>
    </source>
</evidence>